<keyword evidence="1" id="KW-0863">Zinc-finger</keyword>
<dbReference type="GO" id="GO:0008270">
    <property type="term" value="F:zinc ion binding"/>
    <property type="evidence" value="ECO:0007669"/>
    <property type="project" value="UniProtKB-KW"/>
</dbReference>
<dbReference type="PANTHER" id="PTHR31286:SF99">
    <property type="entry name" value="DUF4283 DOMAIN-CONTAINING PROTEIN"/>
    <property type="match status" value="1"/>
</dbReference>
<accession>A0A251N8C8</accession>
<dbReference type="STRING" id="3760.A0A251N8C8"/>
<dbReference type="GO" id="GO:0003676">
    <property type="term" value="F:nucleic acid binding"/>
    <property type="evidence" value="ECO:0007669"/>
    <property type="project" value="InterPro"/>
</dbReference>
<evidence type="ECO:0000313" key="4">
    <source>
        <dbReference type="EMBL" id="ONH94504.1"/>
    </source>
</evidence>
<dbReference type="Pfam" id="PF14111">
    <property type="entry name" value="DUF4283"/>
    <property type="match status" value="1"/>
</dbReference>
<dbReference type="PANTHER" id="PTHR31286">
    <property type="entry name" value="GLYCINE-RICH CELL WALL STRUCTURAL PROTEIN 1.8-LIKE"/>
    <property type="match status" value="1"/>
</dbReference>
<dbReference type="InterPro" id="IPR025558">
    <property type="entry name" value="DUF4283"/>
</dbReference>
<evidence type="ECO:0000256" key="2">
    <source>
        <dbReference type="SAM" id="MobiDB-lite"/>
    </source>
</evidence>
<proteinExistence type="predicted"/>
<dbReference type="Proteomes" id="UP000006882">
    <property type="component" value="Chromosome G7"/>
</dbReference>
<evidence type="ECO:0000313" key="5">
    <source>
        <dbReference type="Proteomes" id="UP000006882"/>
    </source>
</evidence>
<dbReference type="Gramene" id="ONH94504">
    <property type="protein sequence ID" value="ONH94504"/>
    <property type="gene ID" value="PRUPE_7G019600"/>
</dbReference>
<dbReference type="AlphaFoldDB" id="A0A251N8C8"/>
<keyword evidence="1" id="KW-0479">Metal-binding</keyword>
<gene>
    <name evidence="4" type="ORF">PRUPE_7G019600</name>
</gene>
<dbReference type="EMBL" id="CM007657">
    <property type="protein sequence ID" value="ONH94504.1"/>
    <property type="molecule type" value="Genomic_DNA"/>
</dbReference>
<sequence>MRYTRCIPKSHFFQNLPITCFTVATPPIDFTFSASRPSGSGGSFESAGVKRSRILEPDGTDAGAMEVEPFPTVVPKPIINFREKLMNPGGIGVHKEDLVGMEDDKLTIEDDDFEVLEGTRGLCIRFCTKVKERLYRPWRNAIIIKLMGRTHTYNFLLARLRQKWSLLKGAMSLIDLENNFYVVRFVLEEDMRYVFSGGPWVIAGQSLVMQRWKLGFDPNEATITRMAVRVSITSLHVEWFNPEAIKRIGDLIGVTYRIDTHTVAQARGKYARICIELDLTKPLIANVQVENNWYAIEYEGLHLVCFGCGIYGHNRNQCPYEIRVHDGTQKPMEGESTSDKEPFGVDTDIGTSSGTKDAYAATSADSSQFGPWSLVKPFRKKKGAYTC</sequence>
<keyword evidence="1" id="KW-0862">Zinc</keyword>
<evidence type="ECO:0000259" key="3">
    <source>
        <dbReference type="PROSITE" id="PS50158"/>
    </source>
</evidence>
<protein>
    <recommendedName>
        <fullName evidence="3">CCHC-type domain-containing protein</fullName>
    </recommendedName>
</protein>
<reference evidence="4 5" key="1">
    <citation type="journal article" date="2013" name="Nat. Genet.">
        <title>The high-quality draft genome of peach (Prunus persica) identifies unique patterns of genetic diversity, domestication and genome evolution.</title>
        <authorList>
            <consortium name="International Peach Genome Initiative"/>
            <person name="Verde I."/>
            <person name="Abbott A.G."/>
            <person name="Scalabrin S."/>
            <person name="Jung S."/>
            <person name="Shu S."/>
            <person name="Marroni F."/>
            <person name="Zhebentyayeva T."/>
            <person name="Dettori M.T."/>
            <person name="Grimwood J."/>
            <person name="Cattonaro F."/>
            <person name="Zuccolo A."/>
            <person name="Rossini L."/>
            <person name="Jenkins J."/>
            <person name="Vendramin E."/>
            <person name="Meisel L.A."/>
            <person name="Decroocq V."/>
            <person name="Sosinski B."/>
            <person name="Prochnik S."/>
            <person name="Mitros T."/>
            <person name="Policriti A."/>
            <person name="Cipriani G."/>
            <person name="Dondini L."/>
            <person name="Ficklin S."/>
            <person name="Goodstein D.M."/>
            <person name="Xuan P."/>
            <person name="Del Fabbro C."/>
            <person name="Aramini V."/>
            <person name="Copetti D."/>
            <person name="Gonzalez S."/>
            <person name="Horner D.S."/>
            <person name="Falchi R."/>
            <person name="Lucas S."/>
            <person name="Mica E."/>
            <person name="Maldonado J."/>
            <person name="Lazzari B."/>
            <person name="Bielenberg D."/>
            <person name="Pirona R."/>
            <person name="Miculan M."/>
            <person name="Barakat A."/>
            <person name="Testolin R."/>
            <person name="Stella A."/>
            <person name="Tartarini S."/>
            <person name="Tonutti P."/>
            <person name="Arus P."/>
            <person name="Orellana A."/>
            <person name="Wells C."/>
            <person name="Main D."/>
            <person name="Vizzotto G."/>
            <person name="Silva H."/>
            <person name="Salamini F."/>
            <person name="Schmutz J."/>
            <person name="Morgante M."/>
            <person name="Rokhsar D.S."/>
        </authorList>
    </citation>
    <scope>NUCLEOTIDE SEQUENCE [LARGE SCALE GENOMIC DNA]</scope>
    <source>
        <strain evidence="5">cv. Nemared</strain>
    </source>
</reference>
<dbReference type="eggNOG" id="KOG1075">
    <property type="taxonomic scope" value="Eukaryota"/>
</dbReference>
<dbReference type="InterPro" id="IPR001878">
    <property type="entry name" value="Znf_CCHC"/>
</dbReference>
<dbReference type="InterPro" id="IPR040256">
    <property type="entry name" value="At4g02000-like"/>
</dbReference>
<feature type="region of interest" description="Disordered" evidence="2">
    <location>
        <begin position="329"/>
        <end position="371"/>
    </location>
</feature>
<dbReference type="InterPro" id="IPR025836">
    <property type="entry name" value="Zn_knuckle_CX2CX4HX4C"/>
</dbReference>
<name>A0A251N8C8_PRUPE</name>
<organism evidence="4 5">
    <name type="scientific">Prunus persica</name>
    <name type="common">Peach</name>
    <name type="synonym">Amygdalus persica</name>
    <dbReference type="NCBI Taxonomy" id="3760"/>
    <lineage>
        <taxon>Eukaryota</taxon>
        <taxon>Viridiplantae</taxon>
        <taxon>Streptophyta</taxon>
        <taxon>Embryophyta</taxon>
        <taxon>Tracheophyta</taxon>
        <taxon>Spermatophyta</taxon>
        <taxon>Magnoliopsida</taxon>
        <taxon>eudicotyledons</taxon>
        <taxon>Gunneridae</taxon>
        <taxon>Pentapetalae</taxon>
        <taxon>rosids</taxon>
        <taxon>fabids</taxon>
        <taxon>Rosales</taxon>
        <taxon>Rosaceae</taxon>
        <taxon>Amygdaloideae</taxon>
        <taxon>Amygdaleae</taxon>
        <taxon>Prunus</taxon>
    </lineage>
</organism>
<dbReference type="Pfam" id="PF14392">
    <property type="entry name" value="zf-CCHC_4"/>
    <property type="match status" value="1"/>
</dbReference>
<feature type="domain" description="CCHC-type" evidence="3">
    <location>
        <begin position="305"/>
        <end position="319"/>
    </location>
</feature>
<keyword evidence="5" id="KW-1185">Reference proteome</keyword>
<dbReference type="PROSITE" id="PS50158">
    <property type="entry name" value="ZF_CCHC"/>
    <property type="match status" value="1"/>
</dbReference>
<evidence type="ECO:0000256" key="1">
    <source>
        <dbReference type="PROSITE-ProRule" id="PRU00047"/>
    </source>
</evidence>